<reference evidence="8" key="3">
    <citation type="submission" date="2021-05" db="UniProtKB">
        <authorList>
            <consortium name="EnsemblPlants"/>
        </authorList>
    </citation>
    <scope>IDENTIFICATION</scope>
    <source>
        <strain evidence="8">cv. B73</strain>
    </source>
</reference>
<name>A0A804N6M6_MAIZE</name>
<dbReference type="GO" id="GO:0009409">
    <property type="term" value="P:response to cold"/>
    <property type="evidence" value="ECO:0007669"/>
    <property type="project" value="UniProtKB-ARBA"/>
</dbReference>
<dbReference type="SUPFAM" id="SSF46579">
    <property type="entry name" value="Prefoldin"/>
    <property type="match status" value="1"/>
</dbReference>
<evidence type="ECO:0000313" key="8">
    <source>
        <dbReference type="EnsemblPlants" id="Zm00001eb139040_P001"/>
    </source>
</evidence>
<dbReference type="GO" id="GO:0005634">
    <property type="term" value="C:nucleus"/>
    <property type="evidence" value="ECO:0007669"/>
    <property type="project" value="UniProtKB-SubCell"/>
</dbReference>
<evidence type="ECO:0000256" key="3">
    <source>
        <dbReference type="ARBA" id="ARBA00008045"/>
    </source>
</evidence>
<dbReference type="Gramene" id="Zm00001eb139040_T001">
    <property type="protein sequence ID" value="Zm00001eb139040_P001"/>
    <property type="gene ID" value="Zm00001eb139040"/>
</dbReference>
<dbReference type="PANTHER" id="PTHR13516:SF4">
    <property type="entry name" value="FI09323P"/>
    <property type="match status" value="1"/>
</dbReference>
<sequence>MPLQIPPTGATTAHPSPCRSLRPQRPPPYAWVTGSTSSLSCANGAASILPGLRLRHRVRQGGGRPNPFGGLPDGAASVLPDLEFIEIQKEQAQTSPCTGGQAEYARTSLCCRSATSASAGRSPGGTGAASRSRHGRVAGDPTPARRPPSPTRARRGLRRAGTALGGVDAAPEARGRGGPVEGAAVAYGRAVTRPQPRTVRGQSGVHTSACALAASYGGSGWCLDAWSLTDKGSDEVVFKAMGRAINKTVMVVELIKRRIVGLHQNTTTGSTDITDMWEPLEEGLLPLETTRHVSMITITLSKKELDTSSIGRHPHALTLRESPAAPQAPRSPPFAILFAFFPPPNAPLPRHRSFSRLLRRIPRPHHSRGLAQASPLPSTASQSRASSRFSRPALSPPCWHPPEAPAGTPSIWVQEGRRPVIELELLSDGANVYKLIGPVLVKHDLAETKANVKKRIEYISAELKRMDRALKDLEEKQNNKKESDVRIPYQQKRMFGFVTFMYAETVKAILSKATRTSCATCACSSSPTRRRARKLQHAHHGGAEFAGCASPTGLLDSRDPYALLLLSGAQVFSWA</sequence>
<feature type="domain" description="DNA/RNA-binding protein Alba-like" evidence="7">
    <location>
        <begin position="228"/>
        <end position="271"/>
    </location>
</feature>
<reference evidence="8" key="2">
    <citation type="submission" date="2019-07" db="EMBL/GenBank/DDBJ databases">
        <authorList>
            <person name="Seetharam A."/>
            <person name="Woodhouse M."/>
            <person name="Cannon E."/>
        </authorList>
    </citation>
    <scope>NUCLEOTIDE SEQUENCE [LARGE SCALE GENOMIC DNA]</scope>
    <source>
        <strain evidence="8">cv. B73</strain>
    </source>
</reference>
<dbReference type="AlphaFoldDB" id="A0A804N6M6"/>
<dbReference type="GO" id="GO:0003723">
    <property type="term" value="F:RNA binding"/>
    <property type="evidence" value="ECO:0000318"/>
    <property type="project" value="GO_Central"/>
</dbReference>
<dbReference type="InterPro" id="IPR036882">
    <property type="entry name" value="Alba-like_dom_sf"/>
</dbReference>
<dbReference type="InParanoid" id="A0A804N6M6"/>
<comment type="similarity">
    <text evidence="2">Belongs to the histone-like Alba family.</text>
</comment>
<dbReference type="PANTHER" id="PTHR13516">
    <property type="entry name" value="RIBONUCLEASE P SUBUNIT P25"/>
    <property type="match status" value="1"/>
</dbReference>
<dbReference type="GO" id="GO:0016272">
    <property type="term" value="C:prefoldin complex"/>
    <property type="evidence" value="ECO:0007669"/>
    <property type="project" value="InterPro"/>
</dbReference>
<feature type="region of interest" description="Disordered" evidence="6">
    <location>
        <begin position="366"/>
        <end position="401"/>
    </location>
</feature>
<feature type="region of interest" description="Disordered" evidence="6">
    <location>
        <begin position="1"/>
        <end position="26"/>
    </location>
</feature>
<dbReference type="CDD" id="cd23161">
    <property type="entry name" value="Prefoldin_6"/>
    <property type="match status" value="1"/>
</dbReference>
<proteinExistence type="inferred from homology"/>
<keyword evidence="9" id="KW-1185">Reference proteome</keyword>
<dbReference type="EnsemblPlants" id="Zm00001eb139040_T001">
    <property type="protein sequence ID" value="Zm00001eb139040_P001"/>
    <property type="gene ID" value="Zm00001eb139040"/>
</dbReference>
<comment type="similarity">
    <text evidence="3">Belongs to the prefoldin subunit beta family.</text>
</comment>
<evidence type="ECO:0000256" key="5">
    <source>
        <dbReference type="SAM" id="Coils"/>
    </source>
</evidence>
<dbReference type="Proteomes" id="UP000007305">
    <property type="component" value="Chromosome 3"/>
</dbReference>
<dbReference type="InterPro" id="IPR009053">
    <property type="entry name" value="Prefoldin"/>
</dbReference>
<dbReference type="Pfam" id="PF01920">
    <property type="entry name" value="Prefoldin_2"/>
    <property type="match status" value="1"/>
</dbReference>
<dbReference type="GO" id="GO:0051082">
    <property type="term" value="F:unfolded protein binding"/>
    <property type="evidence" value="ECO:0007669"/>
    <property type="project" value="InterPro"/>
</dbReference>
<keyword evidence="4" id="KW-0539">Nucleus</keyword>
<reference evidence="9" key="1">
    <citation type="submission" date="2015-12" db="EMBL/GenBank/DDBJ databases">
        <title>Update maize B73 reference genome by single molecule sequencing technologies.</title>
        <authorList>
            <consortium name="Maize Genome Sequencing Project"/>
            <person name="Ware D."/>
        </authorList>
    </citation>
    <scope>NUCLEOTIDE SEQUENCE [LARGE SCALE GENOMIC DNA]</scope>
    <source>
        <strain evidence="9">cv. B73</strain>
    </source>
</reference>
<comment type="subcellular location">
    <subcellularLocation>
        <location evidence="1">Nucleus</location>
    </subcellularLocation>
</comment>
<dbReference type="InterPro" id="IPR051958">
    <property type="entry name" value="Alba-like_NAB"/>
</dbReference>
<accession>A0A804N6M6</accession>
<feature type="region of interest" description="Disordered" evidence="6">
    <location>
        <begin position="115"/>
        <end position="179"/>
    </location>
</feature>
<evidence type="ECO:0000256" key="2">
    <source>
        <dbReference type="ARBA" id="ARBA00008018"/>
    </source>
</evidence>
<dbReference type="Gene3D" id="3.30.110.20">
    <property type="entry name" value="Alba-like domain"/>
    <property type="match status" value="1"/>
</dbReference>
<dbReference type="GO" id="GO:0006457">
    <property type="term" value="P:protein folding"/>
    <property type="evidence" value="ECO:0007669"/>
    <property type="project" value="InterPro"/>
</dbReference>
<dbReference type="InterPro" id="IPR002775">
    <property type="entry name" value="DNA/RNA-bd_Alba-like"/>
</dbReference>
<dbReference type="SUPFAM" id="SSF82704">
    <property type="entry name" value="AlbA-like"/>
    <property type="match status" value="1"/>
</dbReference>
<keyword evidence="5" id="KW-0175">Coiled coil</keyword>
<dbReference type="Pfam" id="PF01918">
    <property type="entry name" value="Alba"/>
    <property type="match status" value="1"/>
</dbReference>
<evidence type="ECO:0000256" key="4">
    <source>
        <dbReference type="ARBA" id="ARBA00023242"/>
    </source>
</evidence>
<evidence type="ECO:0000259" key="7">
    <source>
        <dbReference type="Pfam" id="PF01918"/>
    </source>
</evidence>
<feature type="compositionally biased region" description="Low complexity" evidence="6">
    <location>
        <begin position="377"/>
        <end position="393"/>
    </location>
</feature>
<evidence type="ECO:0000256" key="6">
    <source>
        <dbReference type="SAM" id="MobiDB-lite"/>
    </source>
</evidence>
<dbReference type="Gene3D" id="1.10.287.370">
    <property type="match status" value="1"/>
</dbReference>
<evidence type="ECO:0000313" key="9">
    <source>
        <dbReference type="Proteomes" id="UP000007305"/>
    </source>
</evidence>
<organism evidence="8 9">
    <name type="scientific">Zea mays</name>
    <name type="common">Maize</name>
    <dbReference type="NCBI Taxonomy" id="4577"/>
    <lineage>
        <taxon>Eukaryota</taxon>
        <taxon>Viridiplantae</taxon>
        <taxon>Streptophyta</taxon>
        <taxon>Embryophyta</taxon>
        <taxon>Tracheophyta</taxon>
        <taxon>Spermatophyta</taxon>
        <taxon>Magnoliopsida</taxon>
        <taxon>Liliopsida</taxon>
        <taxon>Poales</taxon>
        <taxon>Poaceae</taxon>
        <taxon>PACMAD clade</taxon>
        <taxon>Panicoideae</taxon>
        <taxon>Andropogonodae</taxon>
        <taxon>Andropogoneae</taxon>
        <taxon>Tripsacinae</taxon>
        <taxon>Zea</taxon>
    </lineage>
</organism>
<evidence type="ECO:0000256" key="1">
    <source>
        <dbReference type="ARBA" id="ARBA00004123"/>
    </source>
</evidence>
<feature type="coiled-coil region" evidence="5">
    <location>
        <begin position="456"/>
        <end position="486"/>
    </location>
</feature>
<protein>
    <recommendedName>
        <fullName evidence="7">DNA/RNA-binding protein Alba-like domain-containing protein</fullName>
    </recommendedName>
</protein>
<dbReference type="InterPro" id="IPR002777">
    <property type="entry name" value="PFD_beta-like"/>
</dbReference>